<dbReference type="RefSeq" id="WP_184999749.1">
    <property type="nucleotide sequence ID" value="NZ_AYKG01000011.1"/>
</dbReference>
<dbReference type="InterPro" id="IPR032812">
    <property type="entry name" value="SbsA_Ig"/>
</dbReference>
<evidence type="ECO:0000256" key="3">
    <source>
        <dbReference type="SAM" id="SignalP"/>
    </source>
</evidence>
<evidence type="ECO:0000259" key="4">
    <source>
        <dbReference type="Pfam" id="PF13205"/>
    </source>
</evidence>
<evidence type="ECO:0000256" key="2">
    <source>
        <dbReference type="SAM" id="MobiDB-lite"/>
    </source>
</evidence>
<sequence>MRGRILKGAAPARALPAVLLGCLLAGTFTACTSGDGGDNGGAGSPDTGTNVGANNPDQPAGLAFSYPVDGQTDVYPGTTIAFAFNGDAAGDVQLVDTQTGNVLPARVVDRGNGIFNIYPADSDARMAPATTYAVVAQGTIGDDDNTEFADGDTLFAFSTAAAGGAATSADFTLVNFPTGSDAGFPINGESFPFTQFNTLRARFSQPVDEGSVKLCTGSESLGDDNCTVAVTGPDGSNVAGRLSVLGKDFVFDPGSINPDPSNQDADQYDGDDLEAGVQYTVNFDDDFVSASGQTLSGTDSFNVTPLSINTGDRVDVVQRLRIGVIGNDDDDNDSMSSPLTGRTANNIELASQLIGSYDLAAVPSPEQGGLQVRLAAFNGQRFGGKIPTVLPRGQKFLLQNFNLALGSQLNDDGTFSEAVVDTPVNLDNLDVQFANDSDVYLLANDLSNVETPTRVAQRLDLNIFGQVSPNSPIEALSNGVVNQTALNVLASGVAIPQDNGDISLVLYGALPISVNRDAEAAANFELELTLPASSDDQPTIMADQGAPFITAQYPTACSYVFNTLSFDSDSASFSPIFNASDVLPGLSGTTSLSANEQKCRDLMAERFIFGSGVGDDDNPTATFNFPEPRPNAVSVDTSPAFLFSEAVDPASITRVQMMNADGETISVRSRIEGSSLVVSPVERLDADTKYTVSLGGGITDLNGNPLDRSMRGGVSDTFDFNTQPLVLPRDDDGSITQLEQSDTETVRQTAPFLTTLTPGVPCALMPDTSNSADYFMDGGSQAGRCVGDDPDEAEQFAPVSSRTYSSPKLEGVQNIQSTRRVYDVFKSPSNFPVVGYFSKAVQSESVKLANGCLIGGSGNTVDGATIAIQKMSAGQCEGVVPGALAKLSPNSGLTRGFQFKPAAGFQAGQRYWVVVCGSANNLDPDNQSPASSCSSQSTVIGQSGFALNTNPLSSTGTKANVLAGGNSAFDTCPGNSPTPAPQQETNCFSDYRGGGGPDIVMPFTATAPTSDYATVLRALPEADTNGNGFFDNGNVQATAIPDGLFSFVQFPVGFNGTVTDQLTSSQGDVTTEFPDELGRERAQLPNVVYSDIFETALSAAPPVASFLGGERPIRIKPAQFGRECDEAFGLTLNNGNSVIGENTRKTCIPVELPPSGILTGTSLSFFSLVTGRLILRFPYQIDADGVATQQPQRGYIVPRCSGTITRRDSVDSDYAKPYNYAPCFVANLTVTVNADGYIDDLDNGSATRVAQQDVNIQVVGPVGFQQNGRLAISTLNTKRFIVVADATGGPTPAPTLAGEQALQLLGAPIHGGEAFPSR</sequence>
<reference evidence="5 6" key="1">
    <citation type="submission" date="2013-10" db="EMBL/GenBank/DDBJ databases">
        <title>Salinisphaera japonica YTM-1 Genome Sequencing.</title>
        <authorList>
            <person name="Lai Q."/>
            <person name="Li C."/>
            <person name="Shao Z."/>
        </authorList>
    </citation>
    <scope>NUCLEOTIDE SEQUENCE [LARGE SCALE GENOMIC DNA]</scope>
    <source>
        <strain evidence="5 6">YTM-1</strain>
    </source>
</reference>
<evidence type="ECO:0000313" key="5">
    <source>
        <dbReference type="EMBL" id="ROO30668.1"/>
    </source>
</evidence>
<feature type="domain" description="SbsA Ig-like" evidence="4">
    <location>
        <begin position="615"/>
        <end position="709"/>
    </location>
</feature>
<feature type="chain" id="PRO_5019132741" description="SbsA Ig-like domain-containing protein" evidence="3">
    <location>
        <begin position="31"/>
        <end position="1318"/>
    </location>
</feature>
<accession>A0A423PYQ8</accession>
<name>A0A423PYQ8_9GAMM</name>
<dbReference type="PROSITE" id="PS51257">
    <property type="entry name" value="PROKAR_LIPOPROTEIN"/>
    <property type="match status" value="1"/>
</dbReference>
<keyword evidence="6" id="KW-1185">Reference proteome</keyword>
<evidence type="ECO:0000313" key="6">
    <source>
        <dbReference type="Proteomes" id="UP000285310"/>
    </source>
</evidence>
<gene>
    <name evidence="5" type="ORF">SAJA_04700</name>
</gene>
<dbReference type="Proteomes" id="UP000285310">
    <property type="component" value="Unassembled WGS sequence"/>
</dbReference>
<dbReference type="InParanoid" id="A0A423PYQ8"/>
<proteinExistence type="predicted"/>
<keyword evidence="1 3" id="KW-0732">Signal</keyword>
<evidence type="ECO:0000256" key="1">
    <source>
        <dbReference type="ARBA" id="ARBA00022729"/>
    </source>
</evidence>
<comment type="caution">
    <text evidence="5">The sequence shown here is derived from an EMBL/GenBank/DDBJ whole genome shotgun (WGS) entry which is preliminary data.</text>
</comment>
<feature type="region of interest" description="Disordered" evidence="2">
    <location>
        <begin position="39"/>
        <end position="58"/>
    </location>
</feature>
<dbReference type="EMBL" id="AYKG01000011">
    <property type="protein sequence ID" value="ROO30668.1"/>
    <property type="molecule type" value="Genomic_DNA"/>
</dbReference>
<dbReference type="Pfam" id="PF13205">
    <property type="entry name" value="Big_5"/>
    <property type="match status" value="1"/>
</dbReference>
<protein>
    <recommendedName>
        <fullName evidence="4">SbsA Ig-like domain-containing protein</fullName>
    </recommendedName>
</protein>
<organism evidence="5 6">
    <name type="scientific">Salinisphaera japonica YTM-1</name>
    <dbReference type="NCBI Taxonomy" id="1209778"/>
    <lineage>
        <taxon>Bacteria</taxon>
        <taxon>Pseudomonadati</taxon>
        <taxon>Pseudomonadota</taxon>
        <taxon>Gammaproteobacteria</taxon>
        <taxon>Salinisphaerales</taxon>
        <taxon>Salinisphaeraceae</taxon>
        <taxon>Salinisphaera</taxon>
    </lineage>
</organism>
<feature type="signal peptide" evidence="3">
    <location>
        <begin position="1"/>
        <end position="30"/>
    </location>
</feature>